<dbReference type="EMBL" id="JACHLD010000002">
    <property type="protein sequence ID" value="MBB4801630.1"/>
    <property type="molecule type" value="Genomic_DNA"/>
</dbReference>
<dbReference type="Pfam" id="PF14509">
    <property type="entry name" value="GH97_C"/>
    <property type="match status" value="1"/>
</dbReference>
<comment type="caution">
    <text evidence="10">The sequence shown here is derived from an EMBL/GenBank/DDBJ whole genome shotgun (WGS) entry which is preliminary data.</text>
</comment>
<dbReference type="Proteomes" id="UP000561681">
    <property type="component" value="Unassembled WGS sequence"/>
</dbReference>
<accession>A0A7W7IXA4</accession>
<dbReference type="InterPro" id="IPR013785">
    <property type="entry name" value="Aldolase_TIM"/>
</dbReference>
<name>A0A7W7IXA4_9FLAO</name>
<keyword evidence="3" id="KW-0378">Hydrolase</keyword>
<feature type="domain" description="Glycosyl-hydrolase 97 C-terminal oligomerisation" evidence="9">
    <location>
        <begin position="543"/>
        <end position="635"/>
    </location>
</feature>
<organism evidence="10 11">
    <name type="scientific">Flavobacterium nitrogenifigens</name>
    <dbReference type="NCBI Taxonomy" id="1617283"/>
    <lineage>
        <taxon>Bacteria</taxon>
        <taxon>Pseudomonadati</taxon>
        <taxon>Bacteroidota</taxon>
        <taxon>Flavobacteriia</taxon>
        <taxon>Flavobacteriales</taxon>
        <taxon>Flavobacteriaceae</taxon>
        <taxon>Flavobacterium</taxon>
    </lineage>
</organism>
<evidence type="ECO:0000259" key="9">
    <source>
        <dbReference type="Pfam" id="PF14509"/>
    </source>
</evidence>
<dbReference type="SUPFAM" id="SSF51445">
    <property type="entry name" value="(Trans)glycosidases"/>
    <property type="match status" value="1"/>
</dbReference>
<feature type="domain" description="Glycosyl-hydrolase 97 N-terminal" evidence="8">
    <location>
        <begin position="24"/>
        <end position="282"/>
    </location>
</feature>
<dbReference type="Gene3D" id="2.60.40.1180">
    <property type="entry name" value="Golgi alpha-mannosidase II"/>
    <property type="match status" value="1"/>
</dbReference>
<protein>
    <recommendedName>
        <fullName evidence="12">Glycosyl-hydrolase 97 C-terminal, oligomerisation</fullName>
    </recommendedName>
</protein>
<dbReference type="InterPro" id="IPR029483">
    <property type="entry name" value="GH97_C"/>
</dbReference>
<evidence type="ECO:0000313" key="10">
    <source>
        <dbReference type="EMBL" id="MBB4801630.1"/>
    </source>
</evidence>
<evidence type="ECO:0000259" key="7">
    <source>
        <dbReference type="Pfam" id="PF10566"/>
    </source>
</evidence>
<dbReference type="AlphaFoldDB" id="A0A7W7IXA4"/>
<dbReference type="PANTHER" id="PTHR35803:SF2">
    <property type="entry name" value="RETAINING ALPHA-GALACTOSIDASE"/>
    <property type="match status" value="1"/>
</dbReference>
<sequence>MKATKKILILSFILNFFILNAQELVSPNEKIKVELKTSKGKADKVYFKILYKNKETYTEVLPESQLGIVQKNESFDNLVFIGESKIIEIHDDYIMISGKREHCENFGNQKTFNFKNKNNQKLEIVFRAYNNGVAFQYVFPNSSEKKVNIIEELTTYVIQEGTSRWIQLFEPSYEAFYPQSETGVSSDKNNGNWGFPALYKVNENPIWVLISEAGITENHCATMLNNSKKQSEYKVTYPAARENFKQIGAVAKLPWSSPWHTFAIGSLSDITESNLVTDVSKPNELKDTNWIKPGAVSWIYWANNHGSKDYKKVVEYVDLAVEMKWPYVLIDWEWDVMANGGNLEDASNYAKSKGIKPLIWYNSGTSWLEPTPVDRLLTAEKRKKEFEWLNKIGIYGIKVDFFAGDQQDMMQYYIDILKDAAKYHLLVNFHGATVPRGWARTYPNLMTTEAVYGAEWYNNNAVLTDKAAVHNTTLPFTRNVVGSMDYTPVTFSDSQNPHITTYGHELALAVVFESGLQHFADRPSAYYDLPLAPKEFLKNFPASWDDTKLIDGYPGEKVVIARKKNDLWYIAGLNGKDTTQTLTLTFDFLSNGNYELQLITDGKDSKSLDSKMLKVKKGETIKIDCLPRGGFAGVLKAK</sequence>
<dbReference type="InterPro" id="IPR019563">
    <property type="entry name" value="GH97_catalytic"/>
</dbReference>
<keyword evidence="4" id="KW-0106">Calcium</keyword>
<evidence type="ECO:0000256" key="5">
    <source>
        <dbReference type="ARBA" id="ARBA00023295"/>
    </source>
</evidence>
<evidence type="ECO:0000256" key="4">
    <source>
        <dbReference type="ARBA" id="ARBA00022837"/>
    </source>
</evidence>
<evidence type="ECO:0000256" key="6">
    <source>
        <dbReference type="SAM" id="SignalP"/>
    </source>
</evidence>
<evidence type="ECO:0000313" key="11">
    <source>
        <dbReference type="Proteomes" id="UP000561681"/>
    </source>
</evidence>
<evidence type="ECO:0000256" key="1">
    <source>
        <dbReference type="ARBA" id="ARBA00001913"/>
    </source>
</evidence>
<evidence type="ECO:0000256" key="2">
    <source>
        <dbReference type="ARBA" id="ARBA00011245"/>
    </source>
</evidence>
<keyword evidence="5" id="KW-0326">Glycosidase</keyword>
<gene>
    <name evidence="10" type="ORF">HNP37_001691</name>
</gene>
<dbReference type="InterPro" id="IPR029486">
    <property type="entry name" value="GH97_N"/>
</dbReference>
<dbReference type="Pfam" id="PF14508">
    <property type="entry name" value="GH97_N"/>
    <property type="match status" value="1"/>
</dbReference>
<feature type="chain" id="PRO_5030943848" description="Glycosyl-hydrolase 97 C-terminal, oligomerisation" evidence="6">
    <location>
        <begin position="22"/>
        <end position="638"/>
    </location>
</feature>
<proteinExistence type="predicted"/>
<dbReference type="Gene3D" id="2.70.98.10">
    <property type="match status" value="1"/>
</dbReference>
<evidence type="ECO:0008006" key="12">
    <source>
        <dbReference type="Google" id="ProtNLM"/>
    </source>
</evidence>
<dbReference type="InterPro" id="IPR014718">
    <property type="entry name" value="GH-type_carb-bd"/>
</dbReference>
<keyword evidence="6" id="KW-0732">Signal</keyword>
<dbReference type="Gene3D" id="3.20.20.70">
    <property type="entry name" value="Aldolase class I"/>
    <property type="match status" value="1"/>
</dbReference>
<dbReference type="InterPro" id="IPR017853">
    <property type="entry name" value="GH"/>
</dbReference>
<dbReference type="GO" id="GO:0030246">
    <property type="term" value="F:carbohydrate binding"/>
    <property type="evidence" value="ECO:0007669"/>
    <property type="project" value="InterPro"/>
</dbReference>
<keyword evidence="11" id="KW-1185">Reference proteome</keyword>
<feature type="signal peptide" evidence="6">
    <location>
        <begin position="1"/>
        <end position="21"/>
    </location>
</feature>
<reference evidence="10 11" key="1">
    <citation type="submission" date="2020-08" db="EMBL/GenBank/DDBJ databases">
        <title>Functional genomics of gut bacteria from endangered species of beetles.</title>
        <authorList>
            <person name="Carlos-Shanley C."/>
        </authorList>
    </citation>
    <scope>NUCLEOTIDE SEQUENCE [LARGE SCALE GENOMIC DNA]</scope>
    <source>
        <strain evidence="10 11">S00142</strain>
    </source>
</reference>
<feature type="domain" description="Glycosyl-hydrolase 97 catalytic" evidence="7">
    <location>
        <begin position="304"/>
        <end position="451"/>
    </location>
</feature>
<evidence type="ECO:0000256" key="3">
    <source>
        <dbReference type="ARBA" id="ARBA00022801"/>
    </source>
</evidence>
<dbReference type="InterPro" id="IPR013780">
    <property type="entry name" value="Glyco_hydro_b"/>
</dbReference>
<dbReference type="GO" id="GO:0016798">
    <property type="term" value="F:hydrolase activity, acting on glycosyl bonds"/>
    <property type="evidence" value="ECO:0007669"/>
    <property type="project" value="UniProtKB-KW"/>
</dbReference>
<dbReference type="RefSeq" id="WP_184160267.1">
    <property type="nucleotide sequence ID" value="NZ_JACHLD010000002.1"/>
</dbReference>
<comment type="cofactor">
    <cofactor evidence="1">
        <name>Ca(2+)</name>
        <dbReference type="ChEBI" id="CHEBI:29108"/>
    </cofactor>
</comment>
<evidence type="ECO:0000259" key="8">
    <source>
        <dbReference type="Pfam" id="PF14508"/>
    </source>
</evidence>
<comment type="subunit">
    <text evidence="2">Monomer.</text>
</comment>
<dbReference type="PANTHER" id="PTHR35803">
    <property type="entry name" value="GLUCAN 1,4-ALPHA-GLUCOSIDASE SUSB-RELATED"/>
    <property type="match status" value="1"/>
</dbReference>
<dbReference type="InterPro" id="IPR052720">
    <property type="entry name" value="Glycosyl_hydrolase_97"/>
</dbReference>
<dbReference type="Pfam" id="PF10566">
    <property type="entry name" value="Glyco_hydro_97"/>
    <property type="match status" value="1"/>
</dbReference>